<evidence type="ECO:0000313" key="1">
    <source>
        <dbReference type="EMBL" id="ORY70895.1"/>
    </source>
</evidence>
<comment type="caution">
    <text evidence="1">The sequence shown here is derived from an EMBL/GenBank/DDBJ whole genome shotgun (WGS) entry which is preliminary data.</text>
</comment>
<reference evidence="1 2" key="1">
    <citation type="submission" date="2016-07" db="EMBL/GenBank/DDBJ databases">
        <title>Pervasive Adenine N6-methylation of Active Genes in Fungi.</title>
        <authorList>
            <consortium name="DOE Joint Genome Institute"/>
            <person name="Mondo S.J."/>
            <person name="Dannebaum R.O."/>
            <person name="Kuo R.C."/>
            <person name="Labutti K."/>
            <person name="Haridas S."/>
            <person name="Kuo A."/>
            <person name="Salamov A."/>
            <person name="Ahrendt S.R."/>
            <person name="Lipzen A."/>
            <person name="Sullivan W."/>
            <person name="Andreopoulos W.B."/>
            <person name="Clum A."/>
            <person name="Lindquist E."/>
            <person name="Daum C."/>
            <person name="Ramamoorthy G.K."/>
            <person name="Gryganskyi A."/>
            <person name="Culley D."/>
            <person name="Magnuson J.K."/>
            <person name="James T.Y."/>
            <person name="O'Malley M.A."/>
            <person name="Stajich J.E."/>
            <person name="Spatafora J.W."/>
            <person name="Visel A."/>
            <person name="Grigoriev I.V."/>
        </authorList>
    </citation>
    <scope>NUCLEOTIDE SEQUENCE [LARGE SCALE GENOMIC DNA]</scope>
    <source>
        <strain evidence="1 2">CBS 129021</strain>
    </source>
</reference>
<sequence length="163" mass="18504">MRMHTLQTLPPNVLFRSGLSESRTGWLFFFYDMHVYTHIKGIKTVLSRLSYLNSSETSEGVSISRLNISALISSVARQMLMIRCTLSPLPTAMWLPIGPHYPCTRTNTPRRPVPTRLRCISLTSSWLSVGALSIADPTPTRCRKSWQMDSNDIIGMGFRPRFL</sequence>
<gene>
    <name evidence="1" type="ORF">BCR38DRAFT_416</name>
</gene>
<proteinExistence type="predicted"/>
<name>A0A1Y2EJB3_9PEZI</name>
<dbReference type="Proteomes" id="UP000193689">
    <property type="component" value="Unassembled WGS sequence"/>
</dbReference>
<evidence type="ECO:0000313" key="2">
    <source>
        <dbReference type="Proteomes" id="UP000193689"/>
    </source>
</evidence>
<keyword evidence="2" id="KW-1185">Reference proteome</keyword>
<dbReference type="InParanoid" id="A0A1Y2EJB3"/>
<accession>A0A1Y2EJB3</accession>
<dbReference type="RefSeq" id="XP_040720487.1">
    <property type="nucleotide sequence ID" value="XM_040859072.1"/>
</dbReference>
<organism evidence="1 2">
    <name type="scientific">Pseudomassariella vexata</name>
    <dbReference type="NCBI Taxonomy" id="1141098"/>
    <lineage>
        <taxon>Eukaryota</taxon>
        <taxon>Fungi</taxon>
        <taxon>Dikarya</taxon>
        <taxon>Ascomycota</taxon>
        <taxon>Pezizomycotina</taxon>
        <taxon>Sordariomycetes</taxon>
        <taxon>Xylariomycetidae</taxon>
        <taxon>Amphisphaeriales</taxon>
        <taxon>Pseudomassariaceae</taxon>
        <taxon>Pseudomassariella</taxon>
    </lineage>
</organism>
<dbReference type="AlphaFoldDB" id="A0A1Y2EJB3"/>
<dbReference type="GeneID" id="63775284"/>
<dbReference type="EMBL" id="MCFJ01000001">
    <property type="protein sequence ID" value="ORY70895.1"/>
    <property type="molecule type" value="Genomic_DNA"/>
</dbReference>
<protein>
    <submittedName>
        <fullName evidence="1">Uncharacterized protein</fullName>
    </submittedName>
</protein>